<dbReference type="AlphaFoldDB" id="T1BVP3"/>
<dbReference type="EMBL" id="AUZX01003892">
    <property type="protein sequence ID" value="EQD72653.1"/>
    <property type="molecule type" value="Genomic_DNA"/>
</dbReference>
<feature type="non-terminal residue" evidence="6">
    <location>
        <position position="167"/>
    </location>
</feature>
<dbReference type="GO" id="GO:0051082">
    <property type="term" value="F:unfolded protein binding"/>
    <property type="evidence" value="ECO:0007669"/>
    <property type="project" value="InterPro"/>
</dbReference>
<dbReference type="SUPFAM" id="SSF49493">
    <property type="entry name" value="HSP40/DnaJ peptide-binding domain"/>
    <property type="match status" value="2"/>
</dbReference>
<sequence length="167" mass="17759">TQPCKTCRGEGITVEDRSYVIDVPQGVDEGTTLRLPGKGPAAAHGGLPGDLYVRVAVSKSDRFTRDGINIRAQQTISIAQASLGTSILFTTLDGQETISVSPGTQSGAEIVLKNKGVPQLQGRRRGDLIVKIVVVTPSELNDEEIGLLRRLAEIRGESISEPVDQGI</sequence>
<dbReference type="PANTHER" id="PTHR43096">
    <property type="entry name" value="DNAJ HOMOLOG 1, MITOCHONDRIAL-RELATED"/>
    <property type="match status" value="1"/>
</dbReference>
<keyword evidence="2" id="KW-0677">Repeat</keyword>
<comment type="caution">
    <text evidence="6">The sequence shown here is derived from an EMBL/GenBank/DDBJ whole genome shotgun (WGS) entry which is preliminary data.</text>
</comment>
<evidence type="ECO:0000256" key="3">
    <source>
        <dbReference type="ARBA" id="ARBA00022771"/>
    </source>
</evidence>
<gene>
    <name evidence="6" type="ORF">B1A_05346</name>
</gene>
<dbReference type="GO" id="GO:0042026">
    <property type="term" value="P:protein refolding"/>
    <property type="evidence" value="ECO:0007669"/>
    <property type="project" value="TreeGrafter"/>
</dbReference>
<proteinExistence type="predicted"/>
<dbReference type="PANTHER" id="PTHR43096:SF10">
    <property type="entry name" value="CHAPERONE PROTEIN DNAJ A6, CHLOROPLASTIC"/>
    <property type="match status" value="1"/>
</dbReference>
<dbReference type="Pfam" id="PF01556">
    <property type="entry name" value="DnaJ_C"/>
    <property type="match status" value="1"/>
</dbReference>
<evidence type="ECO:0000259" key="5">
    <source>
        <dbReference type="Pfam" id="PF01556"/>
    </source>
</evidence>
<evidence type="ECO:0000313" key="6">
    <source>
        <dbReference type="EMBL" id="EQD72653.1"/>
    </source>
</evidence>
<feature type="non-terminal residue" evidence="6">
    <location>
        <position position="1"/>
    </location>
</feature>
<evidence type="ECO:0000256" key="2">
    <source>
        <dbReference type="ARBA" id="ARBA00022737"/>
    </source>
</evidence>
<dbReference type="CDD" id="cd10747">
    <property type="entry name" value="DnaJ_C"/>
    <property type="match status" value="1"/>
</dbReference>
<accession>T1BVP3</accession>
<dbReference type="GO" id="GO:0008270">
    <property type="term" value="F:zinc ion binding"/>
    <property type="evidence" value="ECO:0007669"/>
    <property type="project" value="UniProtKB-KW"/>
</dbReference>
<evidence type="ECO:0000256" key="1">
    <source>
        <dbReference type="ARBA" id="ARBA00022723"/>
    </source>
</evidence>
<reference evidence="6" key="2">
    <citation type="journal article" date="2014" name="ISME J.">
        <title>Microbial stratification in low pH oxic and suboxic macroscopic growths along an acid mine drainage.</title>
        <authorList>
            <person name="Mendez-Garcia C."/>
            <person name="Mesa V."/>
            <person name="Sprenger R.R."/>
            <person name="Richter M."/>
            <person name="Diez M.S."/>
            <person name="Solano J."/>
            <person name="Bargiela R."/>
            <person name="Golyshina O.V."/>
            <person name="Manteca A."/>
            <person name="Ramos J.L."/>
            <person name="Gallego J.R."/>
            <person name="Llorente I."/>
            <person name="Martins Dos Santos V.A."/>
            <person name="Jensen O.N."/>
            <person name="Pelaez A.I."/>
            <person name="Sanchez J."/>
            <person name="Ferrer M."/>
        </authorList>
    </citation>
    <scope>NUCLEOTIDE SEQUENCE</scope>
</reference>
<dbReference type="GO" id="GO:0005737">
    <property type="term" value="C:cytoplasm"/>
    <property type="evidence" value="ECO:0007669"/>
    <property type="project" value="TreeGrafter"/>
</dbReference>
<organism evidence="6">
    <name type="scientific">mine drainage metagenome</name>
    <dbReference type="NCBI Taxonomy" id="410659"/>
    <lineage>
        <taxon>unclassified sequences</taxon>
        <taxon>metagenomes</taxon>
        <taxon>ecological metagenomes</taxon>
    </lineage>
</organism>
<feature type="domain" description="Chaperone DnaJ C-terminal" evidence="5">
    <location>
        <begin position="14"/>
        <end position="137"/>
    </location>
</feature>
<protein>
    <submittedName>
        <fullName evidence="6">Chaperone protein DnaJ</fullName>
    </submittedName>
</protein>
<evidence type="ECO:0000256" key="4">
    <source>
        <dbReference type="ARBA" id="ARBA00022833"/>
    </source>
</evidence>
<dbReference type="InterPro" id="IPR002939">
    <property type="entry name" value="DnaJ_C"/>
</dbReference>
<keyword evidence="3" id="KW-0863">Zinc-finger</keyword>
<keyword evidence="4" id="KW-0862">Zinc</keyword>
<keyword evidence="1" id="KW-0479">Metal-binding</keyword>
<dbReference type="FunFam" id="2.60.260.20:FF:000005">
    <property type="entry name" value="Chaperone protein dnaJ 1, mitochondrial"/>
    <property type="match status" value="1"/>
</dbReference>
<reference evidence="6" key="1">
    <citation type="submission" date="2013-08" db="EMBL/GenBank/DDBJ databases">
        <authorList>
            <person name="Mendez C."/>
            <person name="Richter M."/>
            <person name="Ferrer M."/>
            <person name="Sanchez J."/>
        </authorList>
    </citation>
    <scope>NUCLEOTIDE SEQUENCE</scope>
</reference>
<dbReference type="Gene3D" id="2.60.260.20">
    <property type="entry name" value="Urease metallochaperone UreE, N-terminal domain"/>
    <property type="match status" value="2"/>
</dbReference>
<name>T1BVP3_9ZZZZ</name>
<dbReference type="InterPro" id="IPR008971">
    <property type="entry name" value="HSP40/DnaJ_pept-bd"/>
</dbReference>